<dbReference type="InterPro" id="IPR014710">
    <property type="entry name" value="RmlC-like_jellyroll"/>
</dbReference>
<dbReference type="PANTHER" id="PTHR24567:SF74">
    <property type="entry name" value="HTH-TYPE TRANSCRIPTIONAL REGULATOR ARCR"/>
    <property type="match status" value="1"/>
</dbReference>
<protein>
    <submittedName>
        <fullName evidence="2">Cyclic nucleotide-binding protein</fullName>
    </submittedName>
</protein>
<dbReference type="AlphaFoldDB" id="A0A366HWU0"/>
<gene>
    <name evidence="2" type="ORF">DES53_101959</name>
</gene>
<sequence>MASLSPLLSNFPPEDVAQLSIFGEARHYVAGEVIIEENEANKYLYLVLKGSVEVTKKGDHGPRLIAEIPQTGSIGEMSIFDPGPSSATVKALTDVEVWRATQENLERMHEVRPKVAYRLVTRICEVLAKRLRQLNQKYVDMV</sequence>
<dbReference type="PANTHER" id="PTHR24567">
    <property type="entry name" value="CRP FAMILY TRANSCRIPTIONAL REGULATORY PROTEIN"/>
    <property type="match status" value="1"/>
</dbReference>
<dbReference type="CDD" id="cd00038">
    <property type="entry name" value="CAP_ED"/>
    <property type="match status" value="1"/>
</dbReference>
<dbReference type="InterPro" id="IPR000595">
    <property type="entry name" value="cNMP-bd_dom"/>
</dbReference>
<dbReference type="GO" id="GO:0003700">
    <property type="term" value="F:DNA-binding transcription factor activity"/>
    <property type="evidence" value="ECO:0007669"/>
    <property type="project" value="TreeGrafter"/>
</dbReference>
<dbReference type="SUPFAM" id="SSF51206">
    <property type="entry name" value="cAMP-binding domain-like"/>
    <property type="match status" value="1"/>
</dbReference>
<dbReference type="PROSITE" id="PS50042">
    <property type="entry name" value="CNMP_BINDING_3"/>
    <property type="match status" value="1"/>
</dbReference>
<dbReference type="SMART" id="SM00100">
    <property type="entry name" value="cNMP"/>
    <property type="match status" value="1"/>
</dbReference>
<name>A0A366HWU0_9BACT</name>
<organism evidence="2 3">
    <name type="scientific">Roseimicrobium gellanilyticum</name>
    <dbReference type="NCBI Taxonomy" id="748857"/>
    <lineage>
        <taxon>Bacteria</taxon>
        <taxon>Pseudomonadati</taxon>
        <taxon>Verrucomicrobiota</taxon>
        <taxon>Verrucomicrobiia</taxon>
        <taxon>Verrucomicrobiales</taxon>
        <taxon>Verrucomicrobiaceae</taxon>
        <taxon>Roseimicrobium</taxon>
    </lineage>
</organism>
<proteinExistence type="predicted"/>
<comment type="caution">
    <text evidence="2">The sequence shown here is derived from an EMBL/GenBank/DDBJ whole genome shotgun (WGS) entry which is preliminary data.</text>
</comment>
<dbReference type="InterPro" id="IPR018490">
    <property type="entry name" value="cNMP-bd_dom_sf"/>
</dbReference>
<dbReference type="RefSeq" id="WP_113957033.1">
    <property type="nucleotide sequence ID" value="NZ_QNRR01000001.1"/>
</dbReference>
<evidence type="ECO:0000313" key="2">
    <source>
        <dbReference type="EMBL" id="RBP48159.1"/>
    </source>
</evidence>
<dbReference type="Gene3D" id="2.60.120.10">
    <property type="entry name" value="Jelly Rolls"/>
    <property type="match status" value="1"/>
</dbReference>
<dbReference type="Pfam" id="PF00027">
    <property type="entry name" value="cNMP_binding"/>
    <property type="match status" value="1"/>
</dbReference>
<feature type="domain" description="Cyclic nucleotide-binding" evidence="1">
    <location>
        <begin position="7"/>
        <end position="108"/>
    </location>
</feature>
<dbReference type="GO" id="GO:0005829">
    <property type="term" value="C:cytosol"/>
    <property type="evidence" value="ECO:0007669"/>
    <property type="project" value="TreeGrafter"/>
</dbReference>
<reference evidence="2 3" key="1">
    <citation type="submission" date="2018-06" db="EMBL/GenBank/DDBJ databases">
        <title>Genomic Encyclopedia of Type Strains, Phase IV (KMG-IV): sequencing the most valuable type-strain genomes for metagenomic binning, comparative biology and taxonomic classification.</title>
        <authorList>
            <person name="Goeker M."/>
        </authorList>
    </citation>
    <scope>NUCLEOTIDE SEQUENCE [LARGE SCALE GENOMIC DNA]</scope>
    <source>
        <strain evidence="2 3">DSM 25532</strain>
    </source>
</reference>
<evidence type="ECO:0000259" key="1">
    <source>
        <dbReference type="PROSITE" id="PS50042"/>
    </source>
</evidence>
<dbReference type="OrthoDB" id="9810708at2"/>
<dbReference type="EMBL" id="QNRR01000001">
    <property type="protein sequence ID" value="RBP48159.1"/>
    <property type="molecule type" value="Genomic_DNA"/>
</dbReference>
<evidence type="ECO:0000313" key="3">
    <source>
        <dbReference type="Proteomes" id="UP000253426"/>
    </source>
</evidence>
<dbReference type="InterPro" id="IPR050397">
    <property type="entry name" value="Env_Response_Regulators"/>
</dbReference>
<dbReference type="Proteomes" id="UP000253426">
    <property type="component" value="Unassembled WGS sequence"/>
</dbReference>
<keyword evidence="3" id="KW-1185">Reference proteome</keyword>
<accession>A0A366HWU0</accession>